<reference evidence="2 3" key="1">
    <citation type="journal article" date="2019" name="Sci. Rep.">
        <title>Orb-weaving spider Araneus ventricosus genome elucidates the spidroin gene catalogue.</title>
        <authorList>
            <person name="Kono N."/>
            <person name="Nakamura H."/>
            <person name="Ohtoshi R."/>
            <person name="Moran D.A.P."/>
            <person name="Shinohara A."/>
            <person name="Yoshida Y."/>
            <person name="Fujiwara M."/>
            <person name="Mori M."/>
            <person name="Tomita M."/>
            <person name="Arakawa K."/>
        </authorList>
    </citation>
    <scope>NUCLEOTIDE SEQUENCE [LARGE SCALE GENOMIC DNA]</scope>
</reference>
<organism evidence="2 3">
    <name type="scientific">Araneus ventricosus</name>
    <name type="common">Orbweaver spider</name>
    <name type="synonym">Epeira ventricosa</name>
    <dbReference type="NCBI Taxonomy" id="182803"/>
    <lineage>
        <taxon>Eukaryota</taxon>
        <taxon>Metazoa</taxon>
        <taxon>Ecdysozoa</taxon>
        <taxon>Arthropoda</taxon>
        <taxon>Chelicerata</taxon>
        <taxon>Arachnida</taxon>
        <taxon>Araneae</taxon>
        <taxon>Araneomorphae</taxon>
        <taxon>Entelegynae</taxon>
        <taxon>Araneoidea</taxon>
        <taxon>Araneidae</taxon>
        <taxon>Araneus</taxon>
    </lineage>
</organism>
<protein>
    <submittedName>
        <fullName evidence="2">Uncharacterized protein</fullName>
    </submittedName>
</protein>
<keyword evidence="3" id="KW-1185">Reference proteome</keyword>
<proteinExistence type="predicted"/>
<comment type="caution">
    <text evidence="2">The sequence shown here is derived from an EMBL/GenBank/DDBJ whole genome shotgun (WGS) entry which is preliminary data.</text>
</comment>
<sequence length="123" mass="14211">MHRTFYLLITSNSHTLLNRFQPEQKEGWRLLPHSLKVSQLLCSAACLQTTVLVEELQLEAGVRVLTTKKELSEIRAKRSRRKKSRVSRSRSKVVTSTPKSVRRQPELEPLNLDPEFDGNILNF</sequence>
<gene>
    <name evidence="2" type="ORF">AVEN_266171_1</name>
</gene>
<feature type="compositionally biased region" description="Basic residues" evidence="1">
    <location>
        <begin position="77"/>
        <end position="91"/>
    </location>
</feature>
<accession>A0A4Y2VSK6</accession>
<evidence type="ECO:0000313" key="2">
    <source>
        <dbReference type="EMBL" id="GBO27672.1"/>
    </source>
</evidence>
<dbReference type="AlphaFoldDB" id="A0A4Y2VSK6"/>
<evidence type="ECO:0000256" key="1">
    <source>
        <dbReference type="SAM" id="MobiDB-lite"/>
    </source>
</evidence>
<name>A0A4Y2VSK6_ARAVE</name>
<evidence type="ECO:0000313" key="3">
    <source>
        <dbReference type="Proteomes" id="UP000499080"/>
    </source>
</evidence>
<feature type="region of interest" description="Disordered" evidence="1">
    <location>
        <begin position="75"/>
        <end position="113"/>
    </location>
</feature>
<dbReference type="EMBL" id="BGPR01050708">
    <property type="protein sequence ID" value="GBO27672.1"/>
    <property type="molecule type" value="Genomic_DNA"/>
</dbReference>
<dbReference type="Proteomes" id="UP000499080">
    <property type="component" value="Unassembled WGS sequence"/>
</dbReference>